<evidence type="ECO:0000256" key="14">
    <source>
        <dbReference type="RuleBase" id="RU000461"/>
    </source>
</evidence>
<dbReference type="InterPro" id="IPR017972">
    <property type="entry name" value="Cyt_P450_CS"/>
</dbReference>
<evidence type="ECO:0000256" key="1">
    <source>
        <dbReference type="ARBA" id="ARBA00001971"/>
    </source>
</evidence>
<sequence>MAVITRYLVLDFLVLICGLIVLSYLYMTRKFKYWKKHGVTEITPTPFVGNFGDCLMTKKSSGQWLRDIHEWSSGLPYMGFYIFDRPCLLIRDPELVKNILVKDFNTFPDRFVSASPHDRIGDANLFLIKNPAWKVVRTKLTPLYTSGKLKRMFELMVDVGEDLMTHMKSLKLEGQGQNVEVKDLSAKFTTDMIATTAFGVRANCLNDPNAAFREAGRRVFATSLYRNFELTSLFFAPQLAKPLGLKFIPSNASKFLRDTLWGVILERERSNYKRGDLIDLLVELRKANAESSTRDIFDFDGDNLVAQAVVFYTGGFETSSSALSFTLYEIAIQPEIQTRLRQEILDGLEQSDGKVTYDLVQLFYYPYLDMVVAETLRKYPPLPFLDRLTKENYKLPNSDLVVEKGTPVFISMTGLHYDPEYFPDPNKYDPERFSEANKKSRKQGVYIPFGDGPHICIGLRIGLLQTKLGLIKLLPKYEFSPSKETMIPMRLSPKATITTADGGVFLNVKEIAY</sequence>
<protein>
    <submittedName>
        <fullName evidence="16">CYP6AQ21</fullName>
    </submittedName>
</protein>
<keyword evidence="7" id="KW-0256">Endoplasmic reticulum</keyword>
<evidence type="ECO:0000256" key="5">
    <source>
        <dbReference type="ARBA" id="ARBA00022617"/>
    </source>
</evidence>
<keyword evidence="9 14" id="KW-0560">Oxidoreductase</keyword>
<evidence type="ECO:0000256" key="11">
    <source>
        <dbReference type="ARBA" id="ARBA00023033"/>
    </source>
</evidence>
<comment type="subcellular location">
    <subcellularLocation>
        <location evidence="3">Endoplasmic reticulum membrane</location>
        <topology evidence="3">Peripheral membrane protein</topology>
    </subcellularLocation>
    <subcellularLocation>
        <location evidence="2">Microsome membrane</location>
        <topology evidence="2">Peripheral membrane protein</topology>
    </subcellularLocation>
</comment>
<name>A0A8J2HNB1_COTCN</name>
<dbReference type="EMBL" id="CAJNRD030001123">
    <property type="protein sequence ID" value="CAG5104466.1"/>
    <property type="molecule type" value="Genomic_DNA"/>
</dbReference>
<dbReference type="Pfam" id="PF00067">
    <property type="entry name" value="p450"/>
    <property type="match status" value="1"/>
</dbReference>
<dbReference type="GO" id="GO:0020037">
    <property type="term" value="F:heme binding"/>
    <property type="evidence" value="ECO:0007669"/>
    <property type="project" value="InterPro"/>
</dbReference>
<comment type="similarity">
    <text evidence="4 14">Belongs to the cytochrome P450 family.</text>
</comment>
<keyword evidence="15" id="KW-1133">Transmembrane helix</keyword>
<dbReference type="GO" id="GO:0016705">
    <property type="term" value="F:oxidoreductase activity, acting on paired donors, with incorporation or reduction of molecular oxygen"/>
    <property type="evidence" value="ECO:0007669"/>
    <property type="project" value="InterPro"/>
</dbReference>
<dbReference type="PANTHER" id="PTHR24292:SF45">
    <property type="entry name" value="CYTOCHROME P450 6G1-RELATED"/>
    <property type="match status" value="1"/>
</dbReference>
<dbReference type="GO" id="GO:0005789">
    <property type="term" value="C:endoplasmic reticulum membrane"/>
    <property type="evidence" value="ECO:0007669"/>
    <property type="project" value="UniProtKB-SubCell"/>
</dbReference>
<feature type="transmembrane region" description="Helical" evidence="15">
    <location>
        <begin position="6"/>
        <end position="27"/>
    </location>
</feature>
<dbReference type="InterPro" id="IPR002401">
    <property type="entry name" value="Cyt_P450_E_grp-I"/>
</dbReference>
<dbReference type="OrthoDB" id="2789670at2759"/>
<evidence type="ECO:0000256" key="9">
    <source>
        <dbReference type="ARBA" id="ARBA00023002"/>
    </source>
</evidence>
<evidence type="ECO:0000256" key="10">
    <source>
        <dbReference type="ARBA" id="ARBA00023004"/>
    </source>
</evidence>
<evidence type="ECO:0000256" key="2">
    <source>
        <dbReference type="ARBA" id="ARBA00004174"/>
    </source>
</evidence>
<keyword evidence="17" id="KW-1185">Reference proteome</keyword>
<dbReference type="PRINTS" id="PR00463">
    <property type="entry name" value="EP450I"/>
</dbReference>
<organism evidence="16 17">
    <name type="scientific">Cotesia congregata</name>
    <name type="common">Parasitoid wasp</name>
    <name type="synonym">Apanteles congregatus</name>
    <dbReference type="NCBI Taxonomy" id="51543"/>
    <lineage>
        <taxon>Eukaryota</taxon>
        <taxon>Metazoa</taxon>
        <taxon>Ecdysozoa</taxon>
        <taxon>Arthropoda</taxon>
        <taxon>Hexapoda</taxon>
        <taxon>Insecta</taxon>
        <taxon>Pterygota</taxon>
        <taxon>Neoptera</taxon>
        <taxon>Endopterygota</taxon>
        <taxon>Hymenoptera</taxon>
        <taxon>Apocrita</taxon>
        <taxon>Ichneumonoidea</taxon>
        <taxon>Braconidae</taxon>
        <taxon>Microgastrinae</taxon>
        <taxon>Cotesia</taxon>
    </lineage>
</organism>
<keyword evidence="5 13" id="KW-0349">Heme</keyword>
<dbReference type="GO" id="GO:0005506">
    <property type="term" value="F:iron ion binding"/>
    <property type="evidence" value="ECO:0007669"/>
    <property type="project" value="InterPro"/>
</dbReference>
<keyword evidence="8" id="KW-0492">Microsome</keyword>
<evidence type="ECO:0000256" key="12">
    <source>
        <dbReference type="ARBA" id="ARBA00023136"/>
    </source>
</evidence>
<gene>
    <name evidence="16" type="ORF">HICCMSTLAB_LOCUS12016</name>
</gene>
<keyword evidence="10 13" id="KW-0408">Iron</keyword>
<evidence type="ECO:0000256" key="3">
    <source>
        <dbReference type="ARBA" id="ARBA00004406"/>
    </source>
</evidence>
<dbReference type="InterPro" id="IPR001128">
    <property type="entry name" value="Cyt_P450"/>
</dbReference>
<dbReference type="InterPro" id="IPR050476">
    <property type="entry name" value="Insect_CytP450_Detox"/>
</dbReference>
<dbReference type="PRINTS" id="PR00385">
    <property type="entry name" value="P450"/>
</dbReference>
<reference evidence="16" key="1">
    <citation type="submission" date="2021-04" db="EMBL/GenBank/DDBJ databases">
        <authorList>
            <person name="Chebbi M.A.C M."/>
        </authorList>
    </citation>
    <scope>NUCLEOTIDE SEQUENCE</scope>
</reference>
<comment type="cofactor">
    <cofactor evidence="1 13">
        <name>heme</name>
        <dbReference type="ChEBI" id="CHEBI:30413"/>
    </cofactor>
</comment>
<dbReference type="InterPro" id="IPR036396">
    <property type="entry name" value="Cyt_P450_sf"/>
</dbReference>
<keyword evidence="6 13" id="KW-0479">Metal-binding</keyword>
<comment type="caution">
    <text evidence="16">The sequence shown here is derived from an EMBL/GenBank/DDBJ whole genome shotgun (WGS) entry which is preliminary data.</text>
</comment>
<dbReference type="CDD" id="cd11056">
    <property type="entry name" value="CYP6-like"/>
    <property type="match status" value="1"/>
</dbReference>
<feature type="non-terminal residue" evidence="16">
    <location>
        <position position="513"/>
    </location>
</feature>
<evidence type="ECO:0000256" key="13">
    <source>
        <dbReference type="PIRSR" id="PIRSR602401-1"/>
    </source>
</evidence>
<evidence type="ECO:0000256" key="6">
    <source>
        <dbReference type="ARBA" id="ARBA00022723"/>
    </source>
</evidence>
<dbReference type="GO" id="GO:0004497">
    <property type="term" value="F:monooxygenase activity"/>
    <property type="evidence" value="ECO:0007669"/>
    <property type="project" value="UniProtKB-KW"/>
</dbReference>
<dbReference type="Proteomes" id="UP000786811">
    <property type="component" value="Unassembled WGS sequence"/>
</dbReference>
<keyword evidence="12 15" id="KW-0472">Membrane</keyword>
<evidence type="ECO:0000256" key="7">
    <source>
        <dbReference type="ARBA" id="ARBA00022824"/>
    </source>
</evidence>
<dbReference type="PROSITE" id="PS00086">
    <property type="entry name" value="CYTOCHROME_P450"/>
    <property type="match status" value="1"/>
</dbReference>
<evidence type="ECO:0000256" key="4">
    <source>
        <dbReference type="ARBA" id="ARBA00010617"/>
    </source>
</evidence>
<dbReference type="FunFam" id="1.10.630.10:FF:000042">
    <property type="entry name" value="Cytochrome P450"/>
    <property type="match status" value="1"/>
</dbReference>
<accession>A0A8J2HNB1</accession>
<dbReference type="PANTHER" id="PTHR24292">
    <property type="entry name" value="CYTOCHROME P450"/>
    <property type="match status" value="1"/>
</dbReference>
<keyword evidence="15" id="KW-0812">Transmembrane</keyword>
<dbReference type="SUPFAM" id="SSF48264">
    <property type="entry name" value="Cytochrome P450"/>
    <property type="match status" value="1"/>
</dbReference>
<dbReference type="AlphaFoldDB" id="A0A8J2HNB1"/>
<evidence type="ECO:0000256" key="8">
    <source>
        <dbReference type="ARBA" id="ARBA00022848"/>
    </source>
</evidence>
<evidence type="ECO:0000313" key="16">
    <source>
        <dbReference type="EMBL" id="CAG5104466.1"/>
    </source>
</evidence>
<proteinExistence type="inferred from homology"/>
<keyword evidence="11 14" id="KW-0503">Monooxygenase</keyword>
<evidence type="ECO:0000313" key="17">
    <source>
        <dbReference type="Proteomes" id="UP000786811"/>
    </source>
</evidence>
<evidence type="ECO:0000256" key="15">
    <source>
        <dbReference type="SAM" id="Phobius"/>
    </source>
</evidence>
<feature type="binding site" description="axial binding residue" evidence="13">
    <location>
        <position position="456"/>
    </location>
    <ligand>
        <name>heme</name>
        <dbReference type="ChEBI" id="CHEBI:30413"/>
    </ligand>
    <ligandPart>
        <name>Fe</name>
        <dbReference type="ChEBI" id="CHEBI:18248"/>
    </ligandPart>
</feature>
<dbReference type="Gene3D" id="1.10.630.10">
    <property type="entry name" value="Cytochrome P450"/>
    <property type="match status" value="1"/>
</dbReference>